<evidence type="ECO:0000313" key="2">
    <source>
        <dbReference type="EMBL" id="AYW50790.1"/>
    </source>
</evidence>
<dbReference type="Pfam" id="PF05709">
    <property type="entry name" value="Sipho_tail"/>
    <property type="match status" value="1"/>
</dbReference>
<gene>
    <name evidence="2" type="ORF">C7H83_10080</name>
</gene>
<dbReference type="InterPro" id="IPR008841">
    <property type="entry name" value="Siphovirus-type_tail_N"/>
</dbReference>
<evidence type="ECO:0000259" key="1">
    <source>
        <dbReference type="Pfam" id="PF05709"/>
    </source>
</evidence>
<sequence length="274" mass="31868">MFYHFLIDHGEGFFDPQIKNKLVIKDVKREMPQYEVDYEEFAGSNGQRPANSSFQPFNITLSVDIFFNNLYDKALMQRELANLFFPGQEYYVAWEEYPGMKFCVNPTSLEEDDQEANDFTTWDLELTVFRACGESFSSTLSDFSLDEEWQFSQGLVAEDFEYTFTHSRFVVYNAGDFPIDPREHYLNIKIEGESDGEVTIVNKTTKDRFIYYPEISSITGEWIDLKGIYPKKNGINCGIDTNHGLISLVPGINEIEIQNVSRVKTSWDFNFLYK</sequence>
<dbReference type="Proteomes" id="UP000280475">
    <property type="component" value="Chromosome"/>
</dbReference>
<reference evidence="2 3" key="1">
    <citation type="journal article" date="2012" name="Int. J. Syst. Evol. Microbiol.">
        <title>Characterization of Tetragenococcus strains from sugar thick juice reveals a novel species, Tetragenococcus osmophilus sp. nov., and divides Tetragenococcus halophilus into two subspecies, T. halophilus subsp. halophilus subsp. nov. and T. halophilus subsp. flandriensis subsp. nov.</title>
        <authorList>
            <person name="Juste A."/>
            <person name="Van Trappen S."/>
            <person name="Verreth C."/>
            <person name="Cleenwerck I."/>
            <person name="De Vos P."/>
            <person name="Lievens B."/>
            <person name="Willems K.A."/>
        </authorList>
    </citation>
    <scope>NUCLEOTIDE SEQUENCE [LARGE SCALE GENOMIC DNA]</scope>
    <source>
        <strain evidence="2 3">LMG 26042</strain>
    </source>
</reference>
<dbReference type="AlphaFoldDB" id="A0A3G5FKD1"/>
<organism evidence="2 3">
    <name type="scientific">Tetragenococcus halophilus</name>
    <name type="common">Pediococcus halophilus</name>
    <dbReference type="NCBI Taxonomy" id="51669"/>
    <lineage>
        <taxon>Bacteria</taxon>
        <taxon>Bacillati</taxon>
        <taxon>Bacillota</taxon>
        <taxon>Bacilli</taxon>
        <taxon>Lactobacillales</taxon>
        <taxon>Enterococcaceae</taxon>
        <taxon>Tetragenococcus</taxon>
    </lineage>
</organism>
<dbReference type="RefSeq" id="WP_103893033.1">
    <property type="nucleotide sequence ID" value="NZ_CP027768.1"/>
</dbReference>
<feature type="domain" description="Siphovirus-type tail component RIFT-related" evidence="1">
    <location>
        <begin position="32"/>
        <end position="110"/>
    </location>
</feature>
<proteinExistence type="predicted"/>
<evidence type="ECO:0000313" key="3">
    <source>
        <dbReference type="Proteomes" id="UP000280475"/>
    </source>
</evidence>
<protein>
    <submittedName>
        <fullName evidence="2">Phage tail family protein</fullName>
    </submittedName>
</protein>
<accession>A0A3G5FKD1</accession>
<name>A0A3G5FKD1_TETHA</name>
<dbReference type="EMBL" id="CP027768">
    <property type="protein sequence ID" value="AYW50790.1"/>
    <property type="molecule type" value="Genomic_DNA"/>
</dbReference>
<dbReference type="Gene3D" id="2.40.30.200">
    <property type="match status" value="1"/>
</dbReference>